<evidence type="ECO:0000313" key="8">
    <source>
        <dbReference type="Proteomes" id="UP000622860"/>
    </source>
</evidence>
<dbReference type="Pfam" id="PF00440">
    <property type="entry name" value="TetR_N"/>
    <property type="match status" value="1"/>
</dbReference>
<keyword evidence="2" id="KW-0805">Transcription regulation</keyword>
<dbReference type="PANTHER" id="PTHR43479:SF22">
    <property type="entry name" value="TRANSCRIPTIONAL REGULATOR, TETR FAMILY"/>
    <property type="match status" value="1"/>
</dbReference>
<feature type="domain" description="HTH tetR-type" evidence="6">
    <location>
        <begin position="2"/>
        <end position="62"/>
    </location>
</feature>
<keyword evidence="1" id="KW-0678">Repressor</keyword>
<dbReference type="EMBL" id="BMFR01000016">
    <property type="protein sequence ID" value="GGG83470.1"/>
    <property type="molecule type" value="Genomic_DNA"/>
</dbReference>
<sequence>MNAKKKQIIDAAHRLFIEKGFALTSIQDILDEAGIAKGTFYNYFASKNECLMAILEFVKEEGDQKRKELAHGKLKDNEKVLVAQIAIRMNINRKHSIMAVFESVSVSDDTDLKTLLKNQHIEELKWLSTRITEVFRFENRRYSLDHAVMLLGMVHHLMHVWKLGTSKEIASEEVIQFALNRLKPIIEEQMQSKEVFFQNDWLPMSIDPSVTDSTEMKKKVLVKLERLDKKVGKMERIDQKKSDYIKFLQDELQAEWPRTFLLESVLMSLSHVFEQSDYEHEVNQLSKMVWQLMEQIEA</sequence>
<dbReference type="PROSITE" id="PS01081">
    <property type="entry name" value="HTH_TETR_1"/>
    <property type="match status" value="1"/>
</dbReference>
<dbReference type="AlphaFoldDB" id="A0A917HMD2"/>
<dbReference type="InterPro" id="IPR023772">
    <property type="entry name" value="DNA-bd_HTH_TetR-type_CS"/>
</dbReference>
<dbReference type="GO" id="GO:0003677">
    <property type="term" value="F:DNA binding"/>
    <property type="evidence" value="ECO:0007669"/>
    <property type="project" value="UniProtKB-UniRule"/>
</dbReference>
<evidence type="ECO:0000259" key="6">
    <source>
        <dbReference type="PROSITE" id="PS50977"/>
    </source>
</evidence>
<evidence type="ECO:0000256" key="3">
    <source>
        <dbReference type="ARBA" id="ARBA00023125"/>
    </source>
</evidence>
<evidence type="ECO:0000256" key="4">
    <source>
        <dbReference type="ARBA" id="ARBA00023163"/>
    </source>
</evidence>
<dbReference type="GO" id="GO:0045892">
    <property type="term" value="P:negative regulation of DNA-templated transcription"/>
    <property type="evidence" value="ECO:0007669"/>
    <property type="project" value="UniProtKB-ARBA"/>
</dbReference>
<evidence type="ECO:0000256" key="1">
    <source>
        <dbReference type="ARBA" id="ARBA00022491"/>
    </source>
</evidence>
<dbReference type="RefSeq" id="WP_188456317.1">
    <property type="nucleotide sequence ID" value="NZ_BMFR01000016.1"/>
</dbReference>
<dbReference type="InterPro" id="IPR001647">
    <property type="entry name" value="HTH_TetR"/>
</dbReference>
<reference evidence="7" key="1">
    <citation type="journal article" date="2014" name="Int. J. Syst. Evol. Microbiol.">
        <title>Complete genome sequence of Corynebacterium casei LMG S-19264T (=DSM 44701T), isolated from a smear-ripened cheese.</title>
        <authorList>
            <consortium name="US DOE Joint Genome Institute (JGI-PGF)"/>
            <person name="Walter F."/>
            <person name="Albersmeier A."/>
            <person name="Kalinowski J."/>
            <person name="Ruckert C."/>
        </authorList>
    </citation>
    <scope>NUCLEOTIDE SEQUENCE</scope>
    <source>
        <strain evidence="7">CGMCC 1.12754</strain>
    </source>
</reference>
<protein>
    <submittedName>
        <fullName evidence="7">TetR family transcriptional regulator</fullName>
    </submittedName>
</protein>
<dbReference type="Proteomes" id="UP000622860">
    <property type="component" value="Unassembled WGS sequence"/>
</dbReference>
<dbReference type="PROSITE" id="PS50977">
    <property type="entry name" value="HTH_TETR_2"/>
    <property type="match status" value="1"/>
</dbReference>
<evidence type="ECO:0000256" key="5">
    <source>
        <dbReference type="PROSITE-ProRule" id="PRU00335"/>
    </source>
</evidence>
<dbReference type="FunFam" id="1.10.10.60:FF:000141">
    <property type="entry name" value="TetR family transcriptional regulator"/>
    <property type="match status" value="1"/>
</dbReference>
<accession>A0A917HMD2</accession>
<dbReference type="SUPFAM" id="SSF46689">
    <property type="entry name" value="Homeodomain-like"/>
    <property type="match status" value="1"/>
</dbReference>
<evidence type="ECO:0000313" key="7">
    <source>
        <dbReference type="EMBL" id="GGG83470.1"/>
    </source>
</evidence>
<dbReference type="InterPro" id="IPR009057">
    <property type="entry name" value="Homeodomain-like_sf"/>
</dbReference>
<keyword evidence="8" id="KW-1185">Reference proteome</keyword>
<name>A0A917HMD2_9BACI</name>
<keyword evidence="3 5" id="KW-0238">DNA-binding</keyword>
<evidence type="ECO:0000256" key="2">
    <source>
        <dbReference type="ARBA" id="ARBA00023015"/>
    </source>
</evidence>
<reference evidence="7" key="2">
    <citation type="submission" date="2020-09" db="EMBL/GenBank/DDBJ databases">
        <authorList>
            <person name="Sun Q."/>
            <person name="Zhou Y."/>
        </authorList>
    </citation>
    <scope>NUCLEOTIDE SEQUENCE</scope>
    <source>
        <strain evidence="7">CGMCC 1.12754</strain>
    </source>
</reference>
<gene>
    <name evidence="7" type="ORF">GCM10011398_31360</name>
</gene>
<dbReference type="Gene3D" id="1.10.357.10">
    <property type="entry name" value="Tetracycline Repressor, domain 2"/>
    <property type="match status" value="1"/>
</dbReference>
<dbReference type="PANTHER" id="PTHR43479">
    <property type="entry name" value="ACREF/ENVCD OPERON REPRESSOR-RELATED"/>
    <property type="match status" value="1"/>
</dbReference>
<dbReference type="PRINTS" id="PR00455">
    <property type="entry name" value="HTHTETR"/>
</dbReference>
<feature type="DNA-binding region" description="H-T-H motif" evidence="5">
    <location>
        <begin position="25"/>
        <end position="44"/>
    </location>
</feature>
<dbReference type="InterPro" id="IPR050624">
    <property type="entry name" value="HTH-type_Tx_Regulator"/>
</dbReference>
<keyword evidence="4" id="KW-0804">Transcription</keyword>
<comment type="caution">
    <text evidence="7">The sequence shown here is derived from an EMBL/GenBank/DDBJ whole genome shotgun (WGS) entry which is preliminary data.</text>
</comment>
<organism evidence="7 8">
    <name type="scientific">Virgibacillus oceani</name>
    <dbReference type="NCBI Taxonomy" id="1479511"/>
    <lineage>
        <taxon>Bacteria</taxon>
        <taxon>Bacillati</taxon>
        <taxon>Bacillota</taxon>
        <taxon>Bacilli</taxon>
        <taxon>Bacillales</taxon>
        <taxon>Bacillaceae</taxon>
        <taxon>Virgibacillus</taxon>
    </lineage>
</organism>
<proteinExistence type="predicted"/>